<dbReference type="Gene3D" id="3.20.80.10">
    <property type="entry name" value="Regulatory factor, effector binding domain"/>
    <property type="match status" value="1"/>
</dbReference>
<dbReference type="OrthoDB" id="8560232at2"/>
<dbReference type="EMBL" id="WKJH01000021">
    <property type="protein sequence ID" value="MRX65010.1"/>
    <property type="molecule type" value="Genomic_DNA"/>
</dbReference>
<sequence>MKPRITELQEKKLVGKHLKMSLVNNRTGELWGNFMSNVKEVRNIIGNDKISLQVYPKNYFDSFDPALEFEKWATAEVADFDNVPGQWETFVLQGGMYAVFDHKGTSDNGIFEYIYATWLPKSDFFLDDRPHFELLGEKYRNNHPDSEEEIWIPIRPK</sequence>
<dbReference type="InterPro" id="IPR029442">
    <property type="entry name" value="GyrI-like"/>
</dbReference>
<evidence type="ECO:0000313" key="2">
    <source>
        <dbReference type="EMBL" id="MRX65010.1"/>
    </source>
</evidence>
<dbReference type="SMART" id="SM00871">
    <property type="entry name" value="AraC_E_bind"/>
    <property type="match status" value="1"/>
</dbReference>
<dbReference type="PANTHER" id="PTHR36444:SF2">
    <property type="entry name" value="TRANSCRIPTIONAL REGULATOR PROTEIN YOBU-RELATED"/>
    <property type="match status" value="1"/>
</dbReference>
<dbReference type="SUPFAM" id="SSF55136">
    <property type="entry name" value="Probable bacterial effector-binding domain"/>
    <property type="match status" value="1"/>
</dbReference>
<dbReference type="InterPro" id="IPR011256">
    <property type="entry name" value="Reg_factor_effector_dom_sf"/>
</dbReference>
<reference evidence="2 3" key="1">
    <citation type="submission" date="2019-11" db="EMBL/GenBank/DDBJ databases">
        <title>Maribacter lutea sp. nov., a marine bacterium isolated from intertidal sand.</title>
        <authorList>
            <person name="Liu A."/>
        </authorList>
    </citation>
    <scope>NUCLEOTIDE SEQUENCE [LARGE SCALE GENOMIC DNA]</scope>
    <source>
        <strain evidence="2 3">RZ05</strain>
    </source>
</reference>
<gene>
    <name evidence="2" type="ORF">GJ691_12655</name>
</gene>
<dbReference type="InterPro" id="IPR053182">
    <property type="entry name" value="YobU-like_regulator"/>
</dbReference>
<dbReference type="Pfam" id="PF06445">
    <property type="entry name" value="GyrI-like"/>
    <property type="match status" value="1"/>
</dbReference>
<accession>A0A6I2MRF4</accession>
<feature type="domain" description="AraC effector-binding" evidence="1">
    <location>
        <begin position="1"/>
        <end position="155"/>
    </location>
</feature>
<protein>
    <submittedName>
        <fullName evidence="2">GyrI-like domain-containing protein</fullName>
    </submittedName>
</protein>
<dbReference type="PANTHER" id="PTHR36444">
    <property type="entry name" value="TRANSCRIPTIONAL REGULATOR PROTEIN YOBU-RELATED"/>
    <property type="match status" value="1"/>
</dbReference>
<comment type="caution">
    <text evidence="2">The sequence shown here is derived from an EMBL/GenBank/DDBJ whole genome shotgun (WGS) entry which is preliminary data.</text>
</comment>
<keyword evidence="3" id="KW-1185">Reference proteome</keyword>
<name>A0A6I2MRF4_9FLAO</name>
<organism evidence="2 3">
    <name type="scientific">Maribacter luteus</name>
    <dbReference type="NCBI Taxonomy" id="2594478"/>
    <lineage>
        <taxon>Bacteria</taxon>
        <taxon>Pseudomonadati</taxon>
        <taxon>Bacteroidota</taxon>
        <taxon>Flavobacteriia</taxon>
        <taxon>Flavobacteriales</taxon>
        <taxon>Flavobacteriaceae</taxon>
        <taxon>Maribacter</taxon>
    </lineage>
</organism>
<evidence type="ECO:0000259" key="1">
    <source>
        <dbReference type="SMART" id="SM00871"/>
    </source>
</evidence>
<dbReference type="AlphaFoldDB" id="A0A6I2MRF4"/>
<dbReference type="InterPro" id="IPR010499">
    <property type="entry name" value="AraC_E-bd"/>
</dbReference>
<proteinExistence type="predicted"/>
<evidence type="ECO:0000313" key="3">
    <source>
        <dbReference type="Proteomes" id="UP000443153"/>
    </source>
</evidence>
<dbReference type="Proteomes" id="UP000443153">
    <property type="component" value="Unassembled WGS sequence"/>
</dbReference>